<dbReference type="KEGG" id="mph:MLP_40110"/>
<dbReference type="PANTHER" id="PTHR43441:SF10">
    <property type="entry name" value="ACETYLTRANSFERASE"/>
    <property type="match status" value="1"/>
</dbReference>
<sequence>MVSIAQGWSGAGHPFRFGVGCRKLGRHISMTTPPALPTAGGCWNHDHVPSLVVPVVAPGQLSGTSQPTLQTGSILLRPWTAKDARAVVAAYQEPEIQRWHARSMTLTEAEQWIVDAGIAWAQESGVSWAVDLEGQLAGRMTLKFYLADAGAGVGYWTRQAARGQGVASQALLVATQWAFDHGIHRVQLEHSTQNPASCRVAAKARFAGEGIRRSAALHADGWHDMHLHGRVNKMQAELESERSPVTTAPGAD</sequence>
<keyword evidence="3" id="KW-1185">Reference proteome</keyword>
<dbReference type="CDD" id="cd04301">
    <property type="entry name" value="NAT_SF"/>
    <property type="match status" value="1"/>
</dbReference>
<dbReference type="EMBL" id="AP012204">
    <property type="protein sequence ID" value="BAK37025.1"/>
    <property type="molecule type" value="Genomic_DNA"/>
</dbReference>
<proteinExistence type="predicted"/>
<accession>F5XR03</accession>
<dbReference type="InterPro" id="IPR000182">
    <property type="entry name" value="GNAT_dom"/>
</dbReference>
<dbReference type="STRING" id="1032480.MLP_40110"/>
<dbReference type="Pfam" id="PF13302">
    <property type="entry name" value="Acetyltransf_3"/>
    <property type="match status" value="1"/>
</dbReference>
<dbReference type="GO" id="GO:0005737">
    <property type="term" value="C:cytoplasm"/>
    <property type="evidence" value="ECO:0007669"/>
    <property type="project" value="TreeGrafter"/>
</dbReference>
<evidence type="ECO:0000313" key="2">
    <source>
        <dbReference type="EMBL" id="BAK37025.1"/>
    </source>
</evidence>
<organism evidence="2 3">
    <name type="scientific">Microlunatus phosphovorus (strain ATCC 700054 / DSM 10555 / JCM 9379 / NBRC 101784 / NCIMB 13414 / VKM Ac-1990 / NM-1)</name>
    <dbReference type="NCBI Taxonomy" id="1032480"/>
    <lineage>
        <taxon>Bacteria</taxon>
        <taxon>Bacillati</taxon>
        <taxon>Actinomycetota</taxon>
        <taxon>Actinomycetes</taxon>
        <taxon>Propionibacteriales</taxon>
        <taxon>Propionibacteriaceae</taxon>
        <taxon>Microlunatus</taxon>
    </lineage>
</organism>
<reference evidence="2 3" key="1">
    <citation type="submission" date="2011-05" db="EMBL/GenBank/DDBJ databases">
        <title>Whole genome sequence of Microlunatus phosphovorus NM-1.</title>
        <authorList>
            <person name="Hosoyama A."/>
            <person name="Sasaki K."/>
            <person name="Harada T."/>
            <person name="Igarashi R."/>
            <person name="Kawakoshi A."/>
            <person name="Sasagawa M."/>
            <person name="Fukada J."/>
            <person name="Nakamura S."/>
            <person name="Katano Y."/>
            <person name="Hanada S."/>
            <person name="Kamagata Y."/>
            <person name="Nakamura N."/>
            <person name="Yamazaki S."/>
            <person name="Fujita N."/>
        </authorList>
    </citation>
    <scope>NUCLEOTIDE SEQUENCE [LARGE SCALE GENOMIC DNA]</scope>
    <source>
        <strain evidence="3">ATCC 700054 / DSM 10555 / JCM 9379 / NBRC 101784 / NCIMB 13414 / VKM Ac-1990 / NM-1</strain>
    </source>
</reference>
<evidence type="ECO:0000313" key="3">
    <source>
        <dbReference type="Proteomes" id="UP000007947"/>
    </source>
</evidence>
<gene>
    <name evidence="2" type="ordered locus">MLP_40110</name>
</gene>
<dbReference type="HOGENOM" id="CLU_013985_3_4_11"/>
<dbReference type="InterPro" id="IPR051908">
    <property type="entry name" value="Ribosomal_N-acetyltransferase"/>
</dbReference>
<feature type="domain" description="N-acetyltransferase" evidence="1">
    <location>
        <begin position="74"/>
        <end position="237"/>
    </location>
</feature>
<dbReference type="InterPro" id="IPR016181">
    <property type="entry name" value="Acyl_CoA_acyltransferase"/>
</dbReference>
<evidence type="ECO:0000259" key="1">
    <source>
        <dbReference type="PROSITE" id="PS51186"/>
    </source>
</evidence>
<dbReference type="SUPFAM" id="SSF55729">
    <property type="entry name" value="Acyl-CoA N-acyltransferases (Nat)"/>
    <property type="match status" value="1"/>
</dbReference>
<dbReference type="AlphaFoldDB" id="F5XR03"/>
<dbReference type="Proteomes" id="UP000007947">
    <property type="component" value="Chromosome"/>
</dbReference>
<name>F5XR03_MICPN</name>
<dbReference type="PANTHER" id="PTHR43441">
    <property type="entry name" value="RIBOSOMAL-PROTEIN-SERINE ACETYLTRANSFERASE"/>
    <property type="match status" value="1"/>
</dbReference>
<dbReference type="eggNOG" id="COG1670">
    <property type="taxonomic scope" value="Bacteria"/>
</dbReference>
<dbReference type="PROSITE" id="PS51186">
    <property type="entry name" value="GNAT"/>
    <property type="match status" value="1"/>
</dbReference>
<dbReference type="GO" id="GO:1990189">
    <property type="term" value="F:protein N-terminal-serine acetyltransferase activity"/>
    <property type="evidence" value="ECO:0007669"/>
    <property type="project" value="TreeGrafter"/>
</dbReference>
<dbReference type="GO" id="GO:0008999">
    <property type="term" value="F:protein-N-terminal-alanine acetyltransferase activity"/>
    <property type="evidence" value="ECO:0007669"/>
    <property type="project" value="TreeGrafter"/>
</dbReference>
<dbReference type="Gene3D" id="3.40.630.30">
    <property type="match status" value="1"/>
</dbReference>
<protein>
    <recommendedName>
        <fullName evidence="1">N-acetyltransferase domain-containing protein</fullName>
    </recommendedName>
</protein>